<evidence type="ECO:0000313" key="9">
    <source>
        <dbReference type="Proteomes" id="UP000013776"/>
    </source>
</evidence>
<feature type="domain" description="Hcy-binding" evidence="7">
    <location>
        <begin position="1"/>
        <end position="306"/>
    </location>
</feature>
<dbReference type="InterPro" id="IPR036589">
    <property type="entry name" value="HCY_dom_sf"/>
</dbReference>
<evidence type="ECO:0000259" key="7">
    <source>
        <dbReference type="PROSITE" id="PS50970"/>
    </source>
</evidence>
<comment type="cofactor">
    <cofactor evidence="5">
        <name>Zn(2+)</name>
        <dbReference type="ChEBI" id="CHEBI:29105"/>
    </cofactor>
    <text evidence="5">Binds 1 zinc ion per subunit.</text>
</comment>
<dbReference type="PIRSF" id="PIRSF037505">
    <property type="entry name" value="Betaine_HMT"/>
    <property type="match status" value="1"/>
</dbReference>
<feature type="binding site" evidence="5 6">
    <location>
        <position position="291"/>
    </location>
    <ligand>
        <name>Zn(2+)</name>
        <dbReference type="ChEBI" id="CHEBI:29105"/>
    </ligand>
</feature>
<dbReference type="Gene3D" id="3.20.20.330">
    <property type="entry name" value="Homocysteine-binding-like domain"/>
    <property type="match status" value="1"/>
</dbReference>
<keyword evidence="3 5" id="KW-0479">Metal-binding</keyword>
<evidence type="ECO:0000256" key="2">
    <source>
        <dbReference type="ARBA" id="ARBA00022679"/>
    </source>
</evidence>
<dbReference type="EMBL" id="CAHR02000185">
    <property type="protein sequence ID" value="CCG83854.1"/>
    <property type="molecule type" value="Genomic_DNA"/>
</dbReference>
<dbReference type="eggNOG" id="KOG1579">
    <property type="taxonomic scope" value="Eukaryota"/>
</dbReference>
<dbReference type="GO" id="GO:0009086">
    <property type="term" value="P:methionine biosynthetic process"/>
    <property type="evidence" value="ECO:0007669"/>
    <property type="project" value="InterPro"/>
</dbReference>
<feature type="binding site" evidence="6">
    <location>
        <position position="221"/>
    </location>
    <ligand>
        <name>Zn(2+)</name>
        <dbReference type="ChEBI" id="CHEBI:29105"/>
    </ligand>
</feature>
<dbReference type="GO" id="GO:0032259">
    <property type="term" value="P:methylation"/>
    <property type="evidence" value="ECO:0007669"/>
    <property type="project" value="UniProtKB-KW"/>
</dbReference>
<reference evidence="8 9" key="1">
    <citation type="journal article" date="2013" name="MBio">
        <title>Genome sequencing of the plant pathogen Taphrina deformans, the causal agent of peach leaf curl.</title>
        <authorList>
            <person name="Cisse O.H."/>
            <person name="Almeida J.M.G.C.F."/>
            <person name="Fonseca A."/>
            <person name="Kumar A.A."/>
            <person name="Salojaervi J."/>
            <person name="Overmyer K."/>
            <person name="Hauser P.M."/>
            <person name="Pagni M."/>
        </authorList>
    </citation>
    <scope>NUCLEOTIDE SEQUENCE [LARGE SCALE GENOMIC DNA]</scope>
    <source>
        <strain evidence="9">PYCC 5710 / ATCC 11124 / CBS 356.35 / IMI 108563 / JCM 9778 / NBRC 8474</strain>
    </source>
</reference>
<dbReference type="VEuPathDB" id="FungiDB:TAPDE_004180"/>
<evidence type="ECO:0000256" key="1">
    <source>
        <dbReference type="ARBA" id="ARBA00022603"/>
    </source>
</evidence>
<dbReference type="PROSITE" id="PS50970">
    <property type="entry name" value="HCY"/>
    <property type="match status" value="1"/>
</dbReference>
<evidence type="ECO:0000256" key="3">
    <source>
        <dbReference type="ARBA" id="ARBA00022723"/>
    </source>
</evidence>
<name>R4XKL0_TAPDE</name>
<comment type="caution">
    <text evidence="8">The sequence shown here is derived from an EMBL/GenBank/DDBJ whole genome shotgun (WGS) entry which is preliminary data.</text>
</comment>
<dbReference type="PANTHER" id="PTHR46015">
    <property type="entry name" value="ZGC:172121"/>
    <property type="match status" value="1"/>
</dbReference>
<evidence type="ECO:0000313" key="8">
    <source>
        <dbReference type="EMBL" id="CCG83854.1"/>
    </source>
</evidence>
<dbReference type="InterPro" id="IPR003726">
    <property type="entry name" value="HCY_dom"/>
</dbReference>
<evidence type="ECO:0000256" key="6">
    <source>
        <dbReference type="PROSITE-ProRule" id="PRU00333"/>
    </source>
</evidence>
<organism evidence="8 9">
    <name type="scientific">Taphrina deformans (strain PYCC 5710 / ATCC 11124 / CBS 356.35 / IMI 108563 / JCM 9778 / NBRC 8474)</name>
    <name type="common">Peach leaf curl fungus</name>
    <name type="synonym">Lalaria deformans</name>
    <dbReference type="NCBI Taxonomy" id="1097556"/>
    <lineage>
        <taxon>Eukaryota</taxon>
        <taxon>Fungi</taxon>
        <taxon>Dikarya</taxon>
        <taxon>Ascomycota</taxon>
        <taxon>Taphrinomycotina</taxon>
        <taxon>Taphrinomycetes</taxon>
        <taxon>Taphrinales</taxon>
        <taxon>Taphrinaceae</taxon>
        <taxon>Taphrina</taxon>
    </lineage>
</organism>
<dbReference type="SUPFAM" id="SSF82282">
    <property type="entry name" value="Homocysteine S-methyltransferase"/>
    <property type="match status" value="1"/>
</dbReference>
<protein>
    <recommendedName>
        <fullName evidence="7">Hcy-binding domain-containing protein</fullName>
    </recommendedName>
</protein>
<keyword evidence="9" id="KW-1185">Reference proteome</keyword>
<dbReference type="Proteomes" id="UP000013776">
    <property type="component" value="Unassembled WGS sequence"/>
</dbReference>
<dbReference type="InterPro" id="IPR051486">
    <property type="entry name" value="Hcy_S-methyltransferase"/>
</dbReference>
<keyword evidence="4 5" id="KW-0862">Zinc</keyword>
<feature type="binding site" evidence="5 6">
    <location>
        <position position="292"/>
    </location>
    <ligand>
        <name>Zn(2+)</name>
        <dbReference type="ChEBI" id="CHEBI:29105"/>
    </ligand>
</feature>
<dbReference type="GO" id="GO:0008898">
    <property type="term" value="F:S-adenosylmethionine-homocysteine S-methyltransferase activity"/>
    <property type="evidence" value="ECO:0007669"/>
    <property type="project" value="TreeGrafter"/>
</dbReference>
<dbReference type="AlphaFoldDB" id="R4XKL0"/>
<sequence length="310" mass="33809">MVLVLDGGSTSVLDYVSETEKTDLMSSPLWTSQALFSCPAAVEKLYEAYVNAGAQLISCMTYQQSNLTMKHVKDNPEAYDLGMRTALQSCGTSGGKVSAVLTLGTHAAMLANGAEYSHVYHDEDRATLKDFHTERLSKFSSMPSWAQVQYMAFETLPDVLEAEIILDVLDELKDKLSLSVKRTWISFSCSGEGAINKVLAGVQRLLKHNKIDLLWGVGINCFKENMAGVVAPFCDLLAEKQLYAVIYRDAGPQWDPVRRVFVGETMSPLAWAERAAADAKYNGGSVVIGGCCQTTPQHIAALQACLCSQT</sequence>
<dbReference type="GO" id="GO:0008270">
    <property type="term" value="F:zinc ion binding"/>
    <property type="evidence" value="ECO:0007669"/>
    <property type="project" value="InterPro"/>
</dbReference>
<dbReference type="InterPro" id="IPR017226">
    <property type="entry name" value="BHMT-like"/>
</dbReference>
<keyword evidence="2 6" id="KW-0808">Transferase</keyword>
<evidence type="ECO:0000256" key="5">
    <source>
        <dbReference type="PIRSR" id="PIRSR037505-2"/>
    </source>
</evidence>
<keyword evidence="1 6" id="KW-0489">Methyltransferase</keyword>
<evidence type="ECO:0000256" key="4">
    <source>
        <dbReference type="ARBA" id="ARBA00022833"/>
    </source>
</evidence>
<gene>
    <name evidence="8" type="ORF">TAPDE_004180</name>
</gene>
<dbReference type="GO" id="GO:0033528">
    <property type="term" value="P:S-methylmethionine cycle"/>
    <property type="evidence" value="ECO:0007669"/>
    <property type="project" value="TreeGrafter"/>
</dbReference>
<dbReference type="PANTHER" id="PTHR46015:SF1">
    <property type="entry name" value="HOMOCYSTEINE S-METHYLTRANSFERASE-LIKE ISOFORM 1"/>
    <property type="match status" value="1"/>
</dbReference>
<dbReference type="STRING" id="1097556.R4XKL0"/>
<proteinExistence type="predicted"/>
<accession>R4XKL0</accession>
<dbReference type="OrthoDB" id="261426at2759"/>
<dbReference type="Pfam" id="PF02574">
    <property type="entry name" value="S-methyl_trans"/>
    <property type="match status" value="1"/>
</dbReference>